<evidence type="ECO:0000256" key="4">
    <source>
        <dbReference type="PROSITE-ProRule" id="PRU00169"/>
    </source>
</evidence>
<dbReference type="SUPFAM" id="SSF55874">
    <property type="entry name" value="ATPase domain of HSP90 chaperone/DNA topoisomerase II/histidine kinase"/>
    <property type="match status" value="1"/>
</dbReference>
<dbReference type="SMART" id="SM00387">
    <property type="entry name" value="HATPase_c"/>
    <property type="match status" value="1"/>
</dbReference>
<dbReference type="Pfam" id="PF00072">
    <property type="entry name" value="Response_reg"/>
    <property type="match status" value="1"/>
</dbReference>
<dbReference type="Proteomes" id="UP000317716">
    <property type="component" value="Unassembled WGS sequence"/>
</dbReference>
<evidence type="ECO:0000259" key="7">
    <source>
        <dbReference type="PROSITE" id="PS50110"/>
    </source>
</evidence>
<dbReference type="PROSITE" id="PS50109">
    <property type="entry name" value="HIS_KIN"/>
    <property type="match status" value="1"/>
</dbReference>
<dbReference type="EMBL" id="VBOS01000391">
    <property type="protein sequence ID" value="TMQ51047.1"/>
    <property type="molecule type" value="Genomic_DNA"/>
</dbReference>
<dbReference type="InterPro" id="IPR004358">
    <property type="entry name" value="Sig_transdc_His_kin-like_C"/>
</dbReference>
<dbReference type="PANTHER" id="PTHR43065">
    <property type="entry name" value="SENSOR HISTIDINE KINASE"/>
    <property type="match status" value="1"/>
</dbReference>
<dbReference type="InterPro" id="IPR003594">
    <property type="entry name" value="HATPase_dom"/>
</dbReference>
<evidence type="ECO:0000313" key="9">
    <source>
        <dbReference type="Proteomes" id="UP000317716"/>
    </source>
</evidence>
<dbReference type="PROSITE" id="PS50110">
    <property type="entry name" value="RESPONSE_REGULATORY"/>
    <property type="match status" value="1"/>
</dbReference>
<dbReference type="InterPro" id="IPR001789">
    <property type="entry name" value="Sig_transdc_resp-reg_receiver"/>
</dbReference>
<feature type="domain" description="Response regulatory" evidence="7">
    <location>
        <begin position="324"/>
        <end position="440"/>
    </location>
</feature>
<keyword evidence="3 4" id="KW-0597">Phosphoprotein</keyword>
<organism evidence="8 9">
    <name type="scientific">Eiseniibacteriota bacterium</name>
    <dbReference type="NCBI Taxonomy" id="2212470"/>
    <lineage>
        <taxon>Bacteria</taxon>
        <taxon>Candidatus Eiseniibacteriota</taxon>
    </lineage>
</organism>
<dbReference type="EC" id="2.7.13.3" evidence="2"/>
<feature type="region of interest" description="Disordered" evidence="5">
    <location>
        <begin position="43"/>
        <end position="62"/>
    </location>
</feature>
<dbReference type="Pfam" id="PF02518">
    <property type="entry name" value="HATPase_c"/>
    <property type="match status" value="1"/>
</dbReference>
<evidence type="ECO:0000259" key="6">
    <source>
        <dbReference type="PROSITE" id="PS50109"/>
    </source>
</evidence>
<sequence>MPFIMVSGQLGEEAAVESVRGGATDYVLKQRLSRLGPSVRRALAEADDRSKRKQAEEALRKSEDQLRHVQKMEAVGRLAAGVAHDFNNLLTAIIGYTQLMQRRFPPDHPATKDAGEVLGAAERAASLTRQLLIFSRQQVLKPRVLDLNGIVSGMDRILRGLIDAGIDFLAVPARDLGRIKADPGHVEQVLVNLVVNARDAMPSGGRLTIETANIELDEHYVLDHPPAQPGRYVVLAVTDSGCGMDAETQARIFEPFYTTKEVGKGTGLGLSTVHGIVHQCGGHIDVYSEIGVGSVFKVYLPRVDEAVDPVVSRGVEPPAPGTETVLLVEDHARVRNVIAETLRLNGYTVLEAAEPGEAMSRAHEHPARLDLLLTDVMLPGMNGPELARAIARRHPEARVLFMSGYTDNAVIHQGLLGSGAAFLQKPFTAEGLLRGIRALLDNGLREAA</sequence>
<evidence type="ECO:0000313" key="8">
    <source>
        <dbReference type="EMBL" id="TMQ51047.1"/>
    </source>
</evidence>
<dbReference type="InterPro" id="IPR036097">
    <property type="entry name" value="HisK_dim/P_sf"/>
</dbReference>
<dbReference type="InterPro" id="IPR003661">
    <property type="entry name" value="HisK_dim/P_dom"/>
</dbReference>
<dbReference type="GO" id="GO:0000155">
    <property type="term" value="F:phosphorelay sensor kinase activity"/>
    <property type="evidence" value="ECO:0007669"/>
    <property type="project" value="InterPro"/>
</dbReference>
<accession>A0A538SI47</accession>
<feature type="modified residue" description="4-aspartylphosphate" evidence="4">
    <location>
        <position position="375"/>
    </location>
</feature>
<dbReference type="InterPro" id="IPR011006">
    <property type="entry name" value="CheY-like_superfamily"/>
</dbReference>
<dbReference type="Gene3D" id="1.10.287.130">
    <property type="match status" value="1"/>
</dbReference>
<dbReference type="CDD" id="cd00082">
    <property type="entry name" value="HisKA"/>
    <property type="match status" value="1"/>
</dbReference>
<dbReference type="SMART" id="SM00388">
    <property type="entry name" value="HisKA"/>
    <property type="match status" value="1"/>
</dbReference>
<protein>
    <recommendedName>
        <fullName evidence="2">histidine kinase</fullName>
        <ecNumber evidence="2">2.7.13.3</ecNumber>
    </recommendedName>
</protein>
<comment type="caution">
    <text evidence="8">The sequence shown here is derived from an EMBL/GenBank/DDBJ whole genome shotgun (WGS) entry which is preliminary data.</text>
</comment>
<feature type="domain" description="Histidine kinase" evidence="6">
    <location>
        <begin position="81"/>
        <end position="304"/>
    </location>
</feature>
<proteinExistence type="predicted"/>
<dbReference type="AlphaFoldDB" id="A0A538SI47"/>
<evidence type="ECO:0000256" key="2">
    <source>
        <dbReference type="ARBA" id="ARBA00012438"/>
    </source>
</evidence>
<gene>
    <name evidence="8" type="ORF">E6K72_10875</name>
</gene>
<comment type="catalytic activity">
    <reaction evidence="1">
        <text>ATP + protein L-histidine = ADP + protein N-phospho-L-histidine.</text>
        <dbReference type="EC" id="2.7.13.3"/>
    </reaction>
</comment>
<dbReference type="InterPro" id="IPR005467">
    <property type="entry name" value="His_kinase_dom"/>
</dbReference>
<dbReference type="SUPFAM" id="SSF52172">
    <property type="entry name" value="CheY-like"/>
    <property type="match status" value="1"/>
</dbReference>
<dbReference type="Gene3D" id="3.40.50.2300">
    <property type="match status" value="1"/>
</dbReference>
<dbReference type="PRINTS" id="PR00344">
    <property type="entry name" value="BCTRLSENSOR"/>
</dbReference>
<dbReference type="PANTHER" id="PTHR43065:SF42">
    <property type="entry name" value="TWO-COMPONENT SENSOR PPRA"/>
    <property type="match status" value="1"/>
</dbReference>
<reference evidence="8 9" key="1">
    <citation type="journal article" date="2019" name="Nat. Microbiol.">
        <title>Mediterranean grassland soil C-N compound turnover is dependent on rainfall and depth, and is mediated by genomically divergent microorganisms.</title>
        <authorList>
            <person name="Diamond S."/>
            <person name="Andeer P.F."/>
            <person name="Li Z."/>
            <person name="Crits-Christoph A."/>
            <person name="Burstein D."/>
            <person name="Anantharaman K."/>
            <person name="Lane K.R."/>
            <person name="Thomas B.C."/>
            <person name="Pan C."/>
            <person name="Northen T.R."/>
            <person name="Banfield J.F."/>
        </authorList>
    </citation>
    <scope>NUCLEOTIDE SEQUENCE [LARGE SCALE GENOMIC DNA]</scope>
    <source>
        <strain evidence="8">WS_2</strain>
    </source>
</reference>
<evidence type="ECO:0000256" key="1">
    <source>
        <dbReference type="ARBA" id="ARBA00000085"/>
    </source>
</evidence>
<evidence type="ECO:0000256" key="3">
    <source>
        <dbReference type="ARBA" id="ARBA00022553"/>
    </source>
</evidence>
<dbReference type="Gene3D" id="3.30.565.10">
    <property type="entry name" value="Histidine kinase-like ATPase, C-terminal domain"/>
    <property type="match status" value="1"/>
</dbReference>
<name>A0A538SI47_UNCEI</name>
<evidence type="ECO:0000256" key="5">
    <source>
        <dbReference type="SAM" id="MobiDB-lite"/>
    </source>
</evidence>
<dbReference type="SUPFAM" id="SSF47384">
    <property type="entry name" value="Homodimeric domain of signal transducing histidine kinase"/>
    <property type="match status" value="1"/>
</dbReference>
<dbReference type="Pfam" id="PF00512">
    <property type="entry name" value="HisKA"/>
    <property type="match status" value="1"/>
</dbReference>
<dbReference type="SMART" id="SM00448">
    <property type="entry name" value="REC"/>
    <property type="match status" value="1"/>
</dbReference>
<dbReference type="InterPro" id="IPR036890">
    <property type="entry name" value="HATPase_C_sf"/>
</dbReference>